<sequence length="280" mass="31156">MAPLLPYDLIDPIAEALSPVPWTGPKDYATLSACSLVSRSFREPFQRQLFRSLTSLYENNQLGVEGFLELLSSNARLATYIRALHLLGVGFSREDQRAPLEKFFPLLTDLTHLGLSFGYVDMGWAACPAAFRAIVVDLLSLPSLKCLALHNCWGVPSSIIRHALLSYEEVSLMTVGITVEEGEEVFPYERPATAPSLCRLSVRYTQMFFMAFPVYALILPAASQSVTTGLSLRQFEVTAFDAGLNRCGTHTHWMCISTCLKACQMRHTVICCHQMCCICE</sequence>
<comment type="caution">
    <text evidence="1">The sequence shown here is derived from an EMBL/GenBank/DDBJ whole genome shotgun (WGS) entry which is preliminary data.</text>
</comment>
<protein>
    <recommendedName>
        <fullName evidence="3">F-box domain-containing protein</fullName>
    </recommendedName>
</protein>
<proteinExistence type="predicted"/>
<keyword evidence="2" id="KW-1185">Reference proteome</keyword>
<evidence type="ECO:0008006" key="3">
    <source>
        <dbReference type="Google" id="ProtNLM"/>
    </source>
</evidence>
<evidence type="ECO:0000313" key="2">
    <source>
        <dbReference type="Proteomes" id="UP001221142"/>
    </source>
</evidence>
<dbReference type="EMBL" id="JARKIF010000012">
    <property type="protein sequence ID" value="KAJ7625692.1"/>
    <property type="molecule type" value="Genomic_DNA"/>
</dbReference>
<dbReference type="Proteomes" id="UP001221142">
    <property type="component" value="Unassembled WGS sequence"/>
</dbReference>
<evidence type="ECO:0000313" key="1">
    <source>
        <dbReference type="EMBL" id="KAJ7625692.1"/>
    </source>
</evidence>
<name>A0AAD7FKT8_9AGAR</name>
<reference evidence="1" key="1">
    <citation type="submission" date="2023-03" db="EMBL/GenBank/DDBJ databases">
        <title>Massive genome expansion in bonnet fungi (Mycena s.s.) driven by repeated elements and novel gene families across ecological guilds.</title>
        <authorList>
            <consortium name="Lawrence Berkeley National Laboratory"/>
            <person name="Harder C.B."/>
            <person name="Miyauchi S."/>
            <person name="Viragh M."/>
            <person name="Kuo A."/>
            <person name="Thoen E."/>
            <person name="Andreopoulos B."/>
            <person name="Lu D."/>
            <person name="Skrede I."/>
            <person name="Drula E."/>
            <person name="Henrissat B."/>
            <person name="Morin E."/>
            <person name="Kohler A."/>
            <person name="Barry K."/>
            <person name="LaButti K."/>
            <person name="Morin E."/>
            <person name="Salamov A."/>
            <person name="Lipzen A."/>
            <person name="Mereny Z."/>
            <person name="Hegedus B."/>
            <person name="Baldrian P."/>
            <person name="Stursova M."/>
            <person name="Weitz H."/>
            <person name="Taylor A."/>
            <person name="Grigoriev I.V."/>
            <person name="Nagy L.G."/>
            <person name="Martin F."/>
            <person name="Kauserud H."/>
        </authorList>
    </citation>
    <scope>NUCLEOTIDE SEQUENCE</scope>
    <source>
        <strain evidence="1">9284</strain>
    </source>
</reference>
<gene>
    <name evidence="1" type="ORF">FB45DRAFT_70816</name>
</gene>
<accession>A0AAD7FKT8</accession>
<dbReference type="SUPFAM" id="SSF52047">
    <property type="entry name" value="RNI-like"/>
    <property type="match status" value="1"/>
</dbReference>
<organism evidence="1 2">
    <name type="scientific">Roridomyces roridus</name>
    <dbReference type="NCBI Taxonomy" id="1738132"/>
    <lineage>
        <taxon>Eukaryota</taxon>
        <taxon>Fungi</taxon>
        <taxon>Dikarya</taxon>
        <taxon>Basidiomycota</taxon>
        <taxon>Agaricomycotina</taxon>
        <taxon>Agaricomycetes</taxon>
        <taxon>Agaricomycetidae</taxon>
        <taxon>Agaricales</taxon>
        <taxon>Marasmiineae</taxon>
        <taxon>Mycenaceae</taxon>
        <taxon>Roridomyces</taxon>
    </lineage>
</organism>
<dbReference type="AlphaFoldDB" id="A0AAD7FKT8"/>